<evidence type="ECO:0000313" key="1">
    <source>
        <dbReference type="EMBL" id="TCT24781.1"/>
    </source>
</evidence>
<reference evidence="1 2" key="1">
    <citation type="submission" date="2019-03" db="EMBL/GenBank/DDBJ databases">
        <title>Genomic Encyclopedia of Type Strains, Phase IV (KMG-IV): sequencing the most valuable type-strain genomes for metagenomic binning, comparative biology and taxonomic classification.</title>
        <authorList>
            <person name="Goeker M."/>
        </authorList>
    </citation>
    <scope>NUCLEOTIDE SEQUENCE [LARGE SCALE GENOMIC DNA]</scope>
    <source>
        <strain evidence="1 2">DSM 13605</strain>
    </source>
</reference>
<sequence length="498" mass="54129">MRPALRTRWQMLPRTARTLVLAAVGALLLFAALVMLRDPLGRWLWPDPRYDALRQRAEQALRAGRLSAVDGSGARELFEAALALQPDQMEARDGLDRVAQAALARADARLQAGDLPGAQAALQLARELQAPKPRVDALQAKLDARQTRDDLDALYARARQAQMQGRLDDDAQAALPLYQQMLQRAPRSQRALEGREDALQDLLRPAPEALARGDLAQAADLIRRAERFDPGFPALPALHAGLARAVEQRLRQARARLARHQPEAAARLCDGLRPVLPAPLPEPCGQALGDALLHAAKSDAGAGRTAQARHLLELAAAAGVPEDRLQALRQRLHPGPIVAPASSAPLTAHARAHLHRLLQQAERAQARGHWLTPPGESAWDRLRAARALAPQDPDVLAAADAMRDAARNCQSAGLRDNNLARARACLDVWRLLAPNDPGLLPAQRRLAERWLAVGDERLRGGDVAGAREALQRAREVDASVPGIAALAQRLQRVQQDLH</sequence>
<proteinExistence type="predicted"/>
<evidence type="ECO:0000313" key="2">
    <source>
        <dbReference type="Proteomes" id="UP000295414"/>
    </source>
</evidence>
<dbReference type="EMBL" id="SMAP01000003">
    <property type="protein sequence ID" value="TCT24781.1"/>
    <property type="molecule type" value="Genomic_DNA"/>
</dbReference>
<dbReference type="Proteomes" id="UP000295414">
    <property type="component" value="Unassembled WGS sequence"/>
</dbReference>
<dbReference type="Gene3D" id="1.25.40.10">
    <property type="entry name" value="Tetratricopeptide repeat domain"/>
    <property type="match status" value="1"/>
</dbReference>
<comment type="caution">
    <text evidence="1">The sequence shown here is derived from an EMBL/GenBank/DDBJ whole genome shotgun (WGS) entry which is preliminary data.</text>
</comment>
<protein>
    <recommendedName>
        <fullName evidence="3">Tetratricopeptide repeat protein</fullName>
    </recommendedName>
</protein>
<name>A0A4R3N8E8_9GAMM</name>
<dbReference type="OrthoDB" id="5935824at2"/>
<gene>
    <name evidence="1" type="ORF">EDC34_103121</name>
</gene>
<evidence type="ECO:0008006" key="3">
    <source>
        <dbReference type="Google" id="ProtNLM"/>
    </source>
</evidence>
<organism evidence="1 2">
    <name type="scientific">Thermomonas haemolytica</name>
    <dbReference type="NCBI Taxonomy" id="141949"/>
    <lineage>
        <taxon>Bacteria</taxon>
        <taxon>Pseudomonadati</taxon>
        <taxon>Pseudomonadota</taxon>
        <taxon>Gammaproteobacteria</taxon>
        <taxon>Lysobacterales</taxon>
        <taxon>Lysobacteraceae</taxon>
        <taxon>Thermomonas</taxon>
    </lineage>
</organism>
<keyword evidence="2" id="KW-1185">Reference proteome</keyword>
<dbReference type="RefSeq" id="WP_114959743.1">
    <property type="nucleotide sequence ID" value="NZ_MSZW01000028.1"/>
</dbReference>
<dbReference type="AlphaFoldDB" id="A0A4R3N8E8"/>
<dbReference type="SUPFAM" id="SSF48452">
    <property type="entry name" value="TPR-like"/>
    <property type="match status" value="1"/>
</dbReference>
<accession>A0A4R3N8E8</accession>
<dbReference type="InterPro" id="IPR011990">
    <property type="entry name" value="TPR-like_helical_dom_sf"/>
</dbReference>